<dbReference type="HOGENOM" id="CLU_2954361_0_0_10"/>
<evidence type="ECO:0000313" key="2">
    <source>
        <dbReference type="EMBL" id="EIJ38243.1"/>
    </source>
</evidence>
<dbReference type="OrthoDB" id="1453759at2"/>
<protein>
    <submittedName>
        <fullName evidence="2">Uncharacterized protein</fullName>
    </submittedName>
</protein>
<dbReference type="PROSITE" id="PS51257">
    <property type="entry name" value="PROKAR_LIPOPROTEIN"/>
    <property type="match status" value="1"/>
</dbReference>
<feature type="compositionally biased region" description="Acidic residues" evidence="1">
    <location>
        <begin position="37"/>
        <end position="52"/>
    </location>
</feature>
<name>I3C3Q0_9FLAO</name>
<evidence type="ECO:0000256" key="1">
    <source>
        <dbReference type="SAM" id="MobiDB-lite"/>
    </source>
</evidence>
<sequence>MKKILLILTVISLNAILQSCTKESVASTDALYNTQASEDEEINQDPDEPDEPETPKNGE</sequence>
<dbReference type="AlphaFoldDB" id="I3C3Q0"/>
<dbReference type="RefSeq" id="WP_008611399.1">
    <property type="nucleotide sequence ID" value="NZ_JH651379.1"/>
</dbReference>
<evidence type="ECO:0000313" key="3">
    <source>
        <dbReference type="Proteomes" id="UP000004690"/>
    </source>
</evidence>
<dbReference type="STRING" id="926559.JoomaDRAFT_1225"/>
<feature type="region of interest" description="Disordered" evidence="1">
    <location>
        <begin position="30"/>
        <end position="59"/>
    </location>
</feature>
<accession>I3C3Q0</accession>
<organism evidence="2 3">
    <name type="scientific">Galbibacter orientalis DSM 19592</name>
    <dbReference type="NCBI Taxonomy" id="926559"/>
    <lineage>
        <taxon>Bacteria</taxon>
        <taxon>Pseudomonadati</taxon>
        <taxon>Bacteroidota</taxon>
        <taxon>Flavobacteriia</taxon>
        <taxon>Flavobacteriales</taxon>
        <taxon>Flavobacteriaceae</taxon>
        <taxon>Galbibacter</taxon>
    </lineage>
</organism>
<dbReference type="Proteomes" id="UP000004690">
    <property type="component" value="Unassembled WGS sequence"/>
</dbReference>
<proteinExistence type="predicted"/>
<dbReference type="EMBL" id="JH651379">
    <property type="protein sequence ID" value="EIJ38243.1"/>
    <property type="molecule type" value="Genomic_DNA"/>
</dbReference>
<reference evidence="2 3" key="1">
    <citation type="submission" date="2012-02" db="EMBL/GenBank/DDBJ databases">
        <title>Improved High-Quality Draft genome of Joostella marina DSM 19592.</title>
        <authorList>
            <consortium name="US DOE Joint Genome Institute (JGI-PGF)"/>
            <person name="Lucas S."/>
            <person name="Copeland A."/>
            <person name="Lapidus A."/>
            <person name="Bruce D."/>
            <person name="Goodwin L."/>
            <person name="Pitluck S."/>
            <person name="Peters L."/>
            <person name="Chertkov O."/>
            <person name="Ovchinnikova G."/>
            <person name="Kyrpides N."/>
            <person name="Mavromatis K."/>
            <person name="Detter J.C."/>
            <person name="Han C."/>
            <person name="Land M."/>
            <person name="Hauser L."/>
            <person name="Markowitz V."/>
            <person name="Cheng J.-F."/>
            <person name="Hugenholtz P."/>
            <person name="Woyke T."/>
            <person name="Wu D."/>
            <person name="Tindall B."/>
            <person name="Brambilla E."/>
            <person name="Klenk H.-P."/>
            <person name="Eisen J.A."/>
        </authorList>
    </citation>
    <scope>NUCLEOTIDE SEQUENCE [LARGE SCALE GENOMIC DNA]</scope>
    <source>
        <strain evidence="2 3">DSM 19592</strain>
    </source>
</reference>
<gene>
    <name evidence="2" type="ORF">JoomaDRAFT_1225</name>
</gene>
<keyword evidence="3" id="KW-1185">Reference proteome</keyword>